<dbReference type="AlphaFoldDB" id="A0A916N0S6"/>
<accession>A0A916N0S6</accession>
<dbReference type="GO" id="GO:0015221">
    <property type="term" value="F:lipopolysaccharide transmembrane transporter activity"/>
    <property type="evidence" value="ECO:0007669"/>
    <property type="project" value="InterPro"/>
</dbReference>
<dbReference type="Gene3D" id="2.60.450.10">
    <property type="entry name" value="Lipopolysaccharide (LPS) transport protein A like domain"/>
    <property type="match status" value="1"/>
</dbReference>
<keyword evidence="3" id="KW-0812">Transmembrane</keyword>
<keyword evidence="7" id="KW-1185">Reference proteome</keyword>
<gene>
    <name evidence="6" type="ORF">GTOL_12111</name>
</gene>
<dbReference type="InterPro" id="IPR010664">
    <property type="entry name" value="LipoPS_assembly_LptC-rel"/>
</dbReference>
<name>A0A916N0S6_9PROT</name>
<dbReference type="InterPro" id="IPR052363">
    <property type="entry name" value="LPS_export_LptC"/>
</dbReference>
<keyword evidence="4" id="KW-1133">Transmembrane helix</keyword>
<proteinExistence type="predicted"/>
<sequence>MRSLGTVAFPIALVSLLAALTFWLERAANPEDPVRKAQKRHDPDSIVSQIDVRHFDASGLLKQSMLADSMTHYPDDNSTWVDKPQLTYFMGQQTTQLLANTAQVSHDNKQVLLRGDVRLIKPSIDDRPMTVMQTEALTVFPDDNIAQGNSRTTILQGKSVVSGDSIRYDGNTSITILSGRVKGTFYRVKKS</sequence>
<dbReference type="GO" id="GO:0030288">
    <property type="term" value="C:outer membrane-bounded periplasmic space"/>
    <property type="evidence" value="ECO:0007669"/>
    <property type="project" value="TreeGrafter"/>
</dbReference>
<dbReference type="InterPro" id="IPR026265">
    <property type="entry name" value="LptC"/>
</dbReference>
<comment type="caution">
    <text evidence="6">The sequence shown here is derived from an EMBL/GenBank/DDBJ whole genome shotgun (WGS) entry which is preliminary data.</text>
</comment>
<dbReference type="PANTHER" id="PTHR37481:SF1">
    <property type="entry name" value="LIPOPOLYSACCHARIDE EXPORT SYSTEM PROTEIN LPTC"/>
    <property type="match status" value="1"/>
</dbReference>
<dbReference type="PANTHER" id="PTHR37481">
    <property type="entry name" value="LIPOPOLYSACCHARIDE EXPORT SYSTEM PROTEIN LPTC"/>
    <property type="match status" value="1"/>
</dbReference>
<dbReference type="EMBL" id="CAJQUM010000001">
    <property type="protein sequence ID" value="CAG4884228.1"/>
    <property type="molecule type" value="Genomic_DNA"/>
</dbReference>
<dbReference type="Pfam" id="PF06835">
    <property type="entry name" value="LptC"/>
    <property type="match status" value="1"/>
</dbReference>
<reference evidence="6" key="1">
    <citation type="submission" date="2021-04" db="EMBL/GenBank/DDBJ databases">
        <authorList>
            <person name="Hornung B."/>
        </authorList>
    </citation>
    <scope>NUCLEOTIDE SEQUENCE</scope>
    <source>
        <strain evidence="6">G5G6</strain>
    </source>
</reference>
<organism evidence="6 7">
    <name type="scientific">Georgfuchsia toluolica</name>
    <dbReference type="NCBI Taxonomy" id="424218"/>
    <lineage>
        <taxon>Bacteria</taxon>
        <taxon>Pseudomonadati</taxon>
        <taxon>Pseudomonadota</taxon>
        <taxon>Betaproteobacteria</taxon>
        <taxon>Nitrosomonadales</taxon>
        <taxon>Sterolibacteriaceae</taxon>
        <taxon>Georgfuchsia</taxon>
    </lineage>
</organism>
<dbReference type="GO" id="GO:0017089">
    <property type="term" value="F:glycolipid transfer activity"/>
    <property type="evidence" value="ECO:0007669"/>
    <property type="project" value="TreeGrafter"/>
</dbReference>
<dbReference type="GO" id="GO:0005886">
    <property type="term" value="C:plasma membrane"/>
    <property type="evidence" value="ECO:0007669"/>
    <property type="project" value="InterPro"/>
</dbReference>
<protein>
    <submittedName>
        <fullName evidence="6">LPS export ABC transporter periplasmic protein LptC</fullName>
    </submittedName>
</protein>
<evidence type="ECO:0000256" key="5">
    <source>
        <dbReference type="ARBA" id="ARBA00023136"/>
    </source>
</evidence>
<evidence type="ECO:0000256" key="4">
    <source>
        <dbReference type="ARBA" id="ARBA00022989"/>
    </source>
</evidence>
<keyword evidence="1" id="KW-1003">Cell membrane</keyword>
<dbReference type="RefSeq" id="WP_220636099.1">
    <property type="nucleotide sequence ID" value="NZ_CAJQUM010000001.1"/>
</dbReference>
<evidence type="ECO:0000313" key="7">
    <source>
        <dbReference type="Proteomes" id="UP000742786"/>
    </source>
</evidence>
<dbReference type="Proteomes" id="UP000742786">
    <property type="component" value="Unassembled WGS sequence"/>
</dbReference>
<keyword evidence="2" id="KW-0997">Cell inner membrane</keyword>
<dbReference type="NCBIfam" id="TIGR04409">
    <property type="entry name" value="LptC_YrbK"/>
    <property type="match status" value="1"/>
</dbReference>
<evidence type="ECO:0000313" key="6">
    <source>
        <dbReference type="EMBL" id="CAG4884228.1"/>
    </source>
</evidence>
<evidence type="ECO:0000256" key="2">
    <source>
        <dbReference type="ARBA" id="ARBA00022519"/>
    </source>
</evidence>
<evidence type="ECO:0000256" key="1">
    <source>
        <dbReference type="ARBA" id="ARBA00022475"/>
    </source>
</evidence>
<evidence type="ECO:0000256" key="3">
    <source>
        <dbReference type="ARBA" id="ARBA00022692"/>
    </source>
</evidence>
<keyword evidence="5" id="KW-0472">Membrane</keyword>